<dbReference type="InterPro" id="IPR036465">
    <property type="entry name" value="vWFA_dom_sf"/>
</dbReference>
<dbReference type="NCBIfam" id="TIGR02226">
    <property type="entry name" value="two_anch"/>
    <property type="match status" value="1"/>
</dbReference>
<accession>A0A517YCV6</accession>
<dbReference type="RefSeq" id="WP_145089755.1">
    <property type="nucleotide sequence ID" value="NZ_CP036274.1"/>
</dbReference>
<dbReference type="InterPro" id="IPR029062">
    <property type="entry name" value="Class_I_gatase-like"/>
</dbReference>
<dbReference type="PANTHER" id="PTHR37464:SF1">
    <property type="entry name" value="BLL2463 PROTEIN"/>
    <property type="match status" value="1"/>
</dbReference>
<proteinExistence type="predicted"/>
<dbReference type="Gene3D" id="3.40.50.410">
    <property type="entry name" value="von Willebrand factor, type A domain"/>
    <property type="match status" value="1"/>
</dbReference>
<dbReference type="KEGG" id="aagg:ETAA8_31700"/>
<sequence length="780" mass="86316">MQFVHTALIGGFLLAILPLLIHLINMMRHKRVQWAAMEFLLQSYKKHRTWVWLKQLLLLLSRMTIIALIVAMLAQLKTQDQWLAIFGGKVTHHYIVVDDSYSMSDRVAGASALDLARQVTRSIVTRAGQQDGQQKLTLIRFSQVKSANEADAEAETKTSATSQADLNAEVLNAAFDETLEQKQRLFEPTALSLSPLESLQAIKQLMGQGRDETSIVYLLSDFREKDWESPKDLRQAFLDIQQLGGEIHLVDCARSSTANLGIVDISPADETRAAGVPLFVFISVRNHGTKPASKVQVKVRSTTYEEASASGPSPEQLGSTTEEIATLLIDDIGPGETITRRVQVFYEKPGKHVVEAILPEDPIEADNRCWCVVNFPDGEKTLIVDGTTEQLNAYYLEVGFRPLQKSNTGIRPDIQPVSFLRDATPQTLNAYSTIYLLDVPRLDGRAVESLEAYVRGGGGVAIFAGPDVLTDFYNRSLYRDGQGMLPAPLGDEAVLGEDIDGQTPDLDLEKHPIFNFFLDEANPLIRGVTVYRFRRLLASWKPSPQSGTEVIARLRDRSPLFVEKQFGEGKVVLALTTAAPKWNDWAKNPSFVVLALKLQSHLANPRRLDDPRLVGTPLDLQLPASQYRTDLSFVLPGKKEDTRFKVAQIAQKDGDQLDSGIGGGVLDGRRNTQTDLAGVYEAWPISLKGDVDLRRWALNVEPEEGNLARLSGDALLKTIEPVRASHHIAEQYQQGEAVASGYNLSLFVMGLLVSLLIGEQALAYSTSFHPFQRIAGASRL</sequence>
<keyword evidence="1" id="KW-0472">Membrane</keyword>
<evidence type="ECO:0000313" key="3">
    <source>
        <dbReference type="EMBL" id="QDU28077.1"/>
    </source>
</evidence>
<protein>
    <recommendedName>
        <fullName evidence="2">Aerotolerance regulator N-terminal domain-containing protein</fullName>
    </recommendedName>
</protein>
<dbReference type="OrthoDB" id="237862at2"/>
<dbReference type="Gene3D" id="3.40.50.880">
    <property type="match status" value="1"/>
</dbReference>
<evidence type="ECO:0000256" key="1">
    <source>
        <dbReference type="SAM" id="Phobius"/>
    </source>
</evidence>
<organism evidence="3 4">
    <name type="scientific">Anatilimnocola aggregata</name>
    <dbReference type="NCBI Taxonomy" id="2528021"/>
    <lineage>
        <taxon>Bacteria</taxon>
        <taxon>Pseudomonadati</taxon>
        <taxon>Planctomycetota</taxon>
        <taxon>Planctomycetia</taxon>
        <taxon>Pirellulales</taxon>
        <taxon>Pirellulaceae</taxon>
        <taxon>Anatilimnocola</taxon>
    </lineage>
</organism>
<reference evidence="3 4" key="1">
    <citation type="submission" date="2019-02" db="EMBL/GenBank/DDBJ databases">
        <title>Deep-cultivation of Planctomycetes and their phenomic and genomic characterization uncovers novel biology.</title>
        <authorList>
            <person name="Wiegand S."/>
            <person name="Jogler M."/>
            <person name="Boedeker C."/>
            <person name="Pinto D."/>
            <person name="Vollmers J."/>
            <person name="Rivas-Marin E."/>
            <person name="Kohn T."/>
            <person name="Peeters S.H."/>
            <person name="Heuer A."/>
            <person name="Rast P."/>
            <person name="Oberbeckmann S."/>
            <person name="Bunk B."/>
            <person name="Jeske O."/>
            <person name="Meyerdierks A."/>
            <person name="Storesund J.E."/>
            <person name="Kallscheuer N."/>
            <person name="Luecker S."/>
            <person name="Lage O.M."/>
            <person name="Pohl T."/>
            <person name="Merkel B.J."/>
            <person name="Hornburger P."/>
            <person name="Mueller R.-W."/>
            <person name="Bruemmer F."/>
            <person name="Labrenz M."/>
            <person name="Spormann A.M."/>
            <person name="Op den Camp H."/>
            <person name="Overmann J."/>
            <person name="Amann R."/>
            <person name="Jetten M.S.M."/>
            <person name="Mascher T."/>
            <person name="Medema M.H."/>
            <person name="Devos D.P."/>
            <person name="Kaster A.-K."/>
            <person name="Ovreas L."/>
            <person name="Rohde M."/>
            <person name="Galperin M.Y."/>
            <person name="Jogler C."/>
        </authorList>
    </citation>
    <scope>NUCLEOTIDE SEQUENCE [LARGE SCALE GENOMIC DNA]</scope>
    <source>
        <strain evidence="3 4">ETA_A8</strain>
    </source>
</reference>
<feature type="transmembrane region" description="Helical" evidence="1">
    <location>
        <begin position="56"/>
        <end position="76"/>
    </location>
</feature>
<name>A0A517YCV6_9BACT</name>
<keyword evidence="1" id="KW-0812">Transmembrane</keyword>
<dbReference type="SUPFAM" id="SSF52317">
    <property type="entry name" value="Class I glutamine amidotransferase-like"/>
    <property type="match status" value="1"/>
</dbReference>
<gene>
    <name evidence="3" type="ORF">ETAA8_31700</name>
</gene>
<dbReference type="InterPro" id="IPR011933">
    <property type="entry name" value="Double_TM_dom"/>
</dbReference>
<feature type="transmembrane region" description="Helical" evidence="1">
    <location>
        <begin position="6"/>
        <end position="24"/>
    </location>
</feature>
<feature type="domain" description="Aerotolerance regulator N-terminal" evidence="2">
    <location>
        <begin position="1"/>
        <end position="75"/>
    </location>
</feature>
<dbReference type="PANTHER" id="PTHR37464">
    <property type="entry name" value="BLL2463 PROTEIN"/>
    <property type="match status" value="1"/>
</dbReference>
<evidence type="ECO:0000313" key="4">
    <source>
        <dbReference type="Proteomes" id="UP000315017"/>
    </source>
</evidence>
<dbReference type="EMBL" id="CP036274">
    <property type="protein sequence ID" value="QDU28077.1"/>
    <property type="molecule type" value="Genomic_DNA"/>
</dbReference>
<keyword evidence="1" id="KW-1133">Transmembrane helix</keyword>
<dbReference type="InterPro" id="IPR024163">
    <property type="entry name" value="Aerotolerance_reg_N"/>
</dbReference>
<keyword evidence="4" id="KW-1185">Reference proteome</keyword>
<evidence type="ECO:0000259" key="2">
    <source>
        <dbReference type="Pfam" id="PF07584"/>
    </source>
</evidence>
<dbReference type="AlphaFoldDB" id="A0A517YCV6"/>
<dbReference type="Pfam" id="PF07584">
    <property type="entry name" value="BatA"/>
    <property type="match status" value="1"/>
</dbReference>
<dbReference type="Proteomes" id="UP000315017">
    <property type="component" value="Chromosome"/>
</dbReference>
<dbReference type="SUPFAM" id="SSF53300">
    <property type="entry name" value="vWA-like"/>
    <property type="match status" value="1"/>
</dbReference>